<dbReference type="Proteomes" id="UP000223596">
    <property type="component" value="Unassembled WGS sequence"/>
</dbReference>
<accession>A0AB36TIB2</accession>
<dbReference type="SUPFAM" id="SSF49363">
    <property type="entry name" value="Purple acid phosphatase, N-terminal domain"/>
    <property type="match status" value="1"/>
</dbReference>
<dbReference type="Gene3D" id="1.10.1330.10">
    <property type="entry name" value="Dockerin domain"/>
    <property type="match status" value="1"/>
</dbReference>
<dbReference type="InterPro" id="IPR042185">
    <property type="entry name" value="Serpin_sf_2"/>
</dbReference>
<dbReference type="SUPFAM" id="SSF56574">
    <property type="entry name" value="Serpins"/>
    <property type="match status" value="1"/>
</dbReference>
<dbReference type="CDD" id="cd19588">
    <property type="entry name" value="serpin_miropin-like"/>
    <property type="match status" value="1"/>
</dbReference>
<feature type="signal peptide" evidence="2">
    <location>
        <begin position="1"/>
        <end position="25"/>
    </location>
</feature>
<evidence type="ECO:0000313" key="4">
    <source>
        <dbReference type="EMBL" id="PFH03336.1"/>
    </source>
</evidence>
<dbReference type="InterPro" id="IPR042178">
    <property type="entry name" value="Serpin_sf_1"/>
</dbReference>
<dbReference type="InterPro" id="IPR016134">
    <property type="entry name" value="Dockerin_dom"/>
</dbReference>
<dbReference type="EMBL" id="PDBW01000001">
    <property type="protein sequence ID" value="PFH03336.1"/>
    <property type="molecule type" value="Genomic_DNA"/>
</dbReference>
<feature type="chain" id="PRO_5044299245" evidence="2">
    <location>
        <begin position="26"/>
        <end position="600"/>
    </location>
</feature>
<dbReference type="GO" id="GO:0005615">
    <property type="term" value="C:extracellular space"/>
    <property type="evidence" value="ECO:0007669"/>
    <property type="project" value="InterPro"/>
</dbReference>
<evidence type="ECO:0000256" key="2">
    <source>
        <dbReference type="SAM" id="SignalP"/>
    </source>
</evidence>
<dbReference type="PROSITE" id="PS51766">
    <property type="entry name" value="DOCKERIN"/>
    <property type="match status" value="1"/>
</dbReference>
<dbReference type="InterPro" id="IPR000215">
    <property type="entry name" value="Serpin_fam"/>
</dbReference>
<dbReference type="InterPro" id="IPR036186">
    <property type="entry name" value="Serpin_sf"/>
</dbReference>
<dbReference type="PROSITE" id="PS00018">
    <property type="entry name" value="EF_HAND_1"/>
    <property type="match status" value="1"/>
</dbReference>
<dbReference type="GO" id="GO:0046872">
    <property type="term" value="F:metal ion binding"/>
    <property type="evidence" value="ECO:0007669"/>
    <property type="project" value="InterPro"/>
</dbReference>
<dbReference type="InterPro" id="IPR018247">
    <property type="entry name" value="EF_Hand_1_Ca_BS"/>
</dbReference>
<comment type="similarity">
    <text evidence="1">Belongs to the serpin family.</text>
</comment>
<comment type="caution">
    <text evidence="4">The sequence shown here is derived from an EMBL/GenBank/DDBJ whole genome shotgun (WGS) entry which is preliminary data.</text>
</comment>
<dbReference type="InterPro" id="IPR002105">
    <property type="entry name" value="Dockerin_1_rpt"/>
</dbReference>
<dbReference type="Gene3D" id="3.30.497.10">
    <property type="entry name" value="Antithrombin, subunit I, domain 2"/>
    <property type="match status" value="1"/>
</dbReference>
<dbReference type="Pfam" id="PF00079">
    <property type="entry name" value="Serpin"/>
    <property type="match status" value="1"/>
</dbReference>
<dbReference type="PANTHER" id="PTHR11461">
    <property type="entry name" value="SERINE PROTEASE INHIBITOR, SERPIN"/>
    <property type="match status" value="1"/>
</dbReference>
<dbReference type="InterPro" id="IPR023796">
    <property type="entry name" value="Serpin_dom"/>
</dbReference>
<dbReference type="InterPro" id="IPR003961">
    <property type="entry name" value="FN3_dom"/>
</dbReference>
<dbReference type="InterPro" id="IPR013783">
    <property type="entry name" value="Ig-like_fold"/>
</dbReference>
<dbReference type="GeneID" id="35805671"/>
<evidence type="ECO:0000313" key="5">
    <source>
        <dbReference type="Proteomes" id="UP000223596"/>
    </source>
</evidence>
<keyword evidence="4" id="KW-0722">Serine protease inhibitor</keyword>
<dbReference type="PANTHER" id="PTHR11461:SF211">
    <property type="entry name" value="GH10112P-RELATED"/>
    <property type="match status" value="1"/>
</dbReference>
<reference evidence="4 5" key="1">
    <citation type="submission" date="2017-09" db="EMBL/GenBank/DDBJ databases">
        <title>Evaluation of Pacific Biosciences Sequencing Technology to Finishing C. thermocellum Genome Sequences.</title>
        <authorList>
            <person name="Brown S."/>
        </authorList>
    </citation>
    <scope>NUCLEOTIDE SEQUENCE [LARGE SCALE GENOMIC DNA]</scope>
    <source>
        <strain evidence="4 5">AD2</strain>
    </source>
</reference>
<dbReference type="SUPFAM" id="SSF63446">
    <property type="entry name" value="Type I dockerin domain"/>
    <property type="match status" value="1"/>
</dbReference>
<dbReference type="CDD" id="cd00063">
    <property type="entry name" value="FN3"/>
    <property type="match status" value="1"/>
</dbReference>
<dbReference type="PROSITE" id="PS00448">
    <property type="entry name" value="CLOS_CELLULOSOME_RPT"/>
    <property type="match status" value="1"/>
</dbReference>
<proteinExistence type="inferred from homology"/>
<dbReference type="SMART" id="SM00093">
    <property type="entry name" value="SERPIN"/>
    <property type="match status" value="1"/>
</dbReference>
<dbReference type="GO" id="GO:0004553">
    <property type="term" value="F:hydrolase activity, hydrolyzing O-glycosyl compounds"/>
    <property type="evidence" value="ECO:0007669"/>
    <property type="project" value="InterPro"/>
</dbReference>
<evidence type="ECO:0000259" key="3">
    <source>
        <dbReference type="PROSITE" id="PS51766"/>
    </source>
</evidence>
<keyword evidence="4" id="KW-0646">Protease inhibitor</keyword>
<dbReference type="Gene3D" id="2.30.39.10">
    <property type="entry name" value="Alpha-1-antitrypsin, domain 1"/>
    <property type="match status" value="1"/>
</dbReference>
<gene>
    <name evidence="4" type="ORF">M972_112144</name>
</gene>
<feature type="domain" description="Dockerin" evidence="3">
    <location>
        <begin position="145"/>
        <end position="212"/>
    </location>
</feature>
<keyword evidence="2" id="KW-0732">Signal</keyword>
<dbReference type="RefSeq" id="WP_003512269.1">
    <property type="nucleotide sequence ID" value="NZ_CP013828.1"/>
</dbReference>
<name>A0AB36TIB2_ACETH</name>
<organism evidence="4 5">
    <name type="scientific">Acetivibrio thermocellus AD2</name>
    <dbReference type="NCBI Taxonomy" id="1138384"/>
    <lineage>
        <taxon>Bacteria</taxon>
        <taxon>Bacillati</taxon>
        <taxon>Bacillota</taxon>
        <taxon>Clostridia</taxon>
        <taxon>Eubacteriales</taxon>
        <taxon>Oscillospiraceae</taxon>
        <taxon>Acetivibrio</taxon>
    </lineage>
</organism>
<dbReference type="Gene3D" id="2.60.40.10">
    <property type="entry name" value="Immunoglobulins"/>
    <property type="match status" value="1"/>
</dbReference>
<sequence length="600" mass="67760">MQKKLICFLVFALLSSFLFVGNSFADGNWKTYYELYPDPVVTDTSAVIRFKIIKVKIDDYITMPGYVYDVEYWKTDEPSNVMHSYNILWGESSKQISEGISEVVYRTELTGLEPNTEYTYKIYGQMPIRNKEGTPETITFKTLPKKLVYGELNGDGKINSSDLNMMKRYLLRLIDGLNDTACADLNGDGKINSSDYSILKRYLLRMIDKFPVEKEEKNEGVSENFIRGNSNFAFNIFKEINKDEQGKNVFISPFGISTALSMVYQGAKSDTREEMAKVLGYEGLDIEEVNKSYKYLLQYFNGLDNDTKIKSSNSIWMNSLHGNAIKEDFISTNKDVFDALAETRDFSDKGVVDEINDWISKATEGQIDKMLSEIDMDMLAYIISALYFKGTWTEEFDIEKTVSVPFASEDGGADHVMMMRKELCTIEFGEGDGYKAVRLPYGDGEMAMYCILPDEDTSINDFIQKLDLSMWEKIKNSITKRENGTIYLPRFKMEYAKGESGSIMESLKALGMKKAFEEDADLSGMTEADAFISDVLHKAVVEVNEKGTEASGVVVIPIAPTSIAPGPKFIANRPFAFVIADEKYDTILFMGKLCDGGLIN</sequence>
<dbReference type="InterPro" id="IPR008963">
    <property type="entry name" value="Purple_acid_Pase-like_N"/>
</dbReference>
<dbReference type="GO" id="GO:0004867">
    <property type="term" value="F:serine-type endopeptidase inhibitor activity"/>
    <property type="evidence" value="ECO:0007669"/>
    <property type="project" value="UniProtKB-KW"/>
</dbReference>
<dbReference type="CDD" id="cd14256">
    <property type="entry name" value="Dockerin_I"/>
    <property type="match status" value="1"/>
</dbReference>
<dbReference type="Pfam" id="PF00404">
    <property type="entry name" value="Dockerin_1"/>
    <property type="match status" value="1"/>
</dbReference>
<evidence type="ECO:0000256" key="1">
    <source>
        <dbReference type="RuleBase" id="RU000411"/>
    </source>
</evidence>
<dbReference type="GO" id="GO:0003993">
    <property type="term" value="F:acid phosphatase activity"/>
    <property type="evidence" value="ECO:0007669"/>
    <property type="project" value="InterPro"/>
</dbReference>
<protein>
    <submittedName>
        <fullName evidence="4">Serine protease inhibitor</fullName>
    </submittedName>
</protein>
<dbReference type="GO" id="GO:0000272">
    <property type="term" value="P:polysaccharide catabolic process"/>
    <property type="evidence" value="ECO:0007669"/>
    <property type="project" value="InterPro"/>
</dbReference>
<dbReference type="InterPro" id="IPR036439">
    <property type="entry name" value="Dockerin_dom_sf"/>
</dbReference>
<dbReference type="AlphaFoldDB" id="A0AB36TIB2"/>